<evidence type="ECO:0000256" key="3">
    <source>
        <dbReference type="SAM" id="MobiDB-lite"/>
    </source>
</evidence>
<dbReference type="InterPro" id="IPR003889">
    <property type="entry name" value="FYrich_C"/>
</dbReference>
<proteinExistence type="predicted"/>
<keyword evidence="5" id="KW-1185">Reference proteome</keyword>
<dbReference type="GO" id="GO:0005634">
    <property type="term" value="C:nucleus"/>
    <property type="evidence" value="ECO:0007669"/>
    <property type="project" value="UniProtKB-SubCell"/>
</dbReference>
<evidence type="ECO:0000313" key="5">
    <source>
        <dbReference type="Proteomes" id="UP001255856"/>
    </source>
</evidence>
<protein>
    <recommendedName>
        <fullName evidence="6">Transforming growth factor beta regulator 1</fullName>
    </recommendedName>
</protein>
<feature type="compositionally biased region" description="Polar residues" evidence="3">
    <location>
        <begin position="391"/>
        <end position="403"/>
    </location>
</feature>
<comment type="caution">
    <text evidence="4">The sequence shown here is derived from an EMBL/GenBank/DDBJ whole genome shotgun (WGS) entry which is preliminary data.</text>
</comment>
<dbReference type="PROSITE" id="PS51542">
    <property type="entry name" value="FYRN"/>
    <property type="match status" value="1"/>
</dbReference>
<feature type="compositionally biased region" description="Low complexity" evidence="3">
    <location>
        <begin position="289"/>
        <end position="300"/>
    </location>
</feature>
<dbReference type="Pfam" id="PF05964">
    <property type="entry name" value="FYRN"/>
    <property type="match status" value="1"/>
</dbReference>
<evidence type="ECO:0000313" key="4">
    <source>
        <dbReference type="EMBL" id="KAK2075880.1"/>
    </source>
</evidence>
<feature type="region of interest" description="Disordered" evidence="3">
    <location>
        <begin position="139"/>
        <end position="218"/>
    </location>
</feature>
<dbReference type="Gene3D" id="3.30.160.360">
    <property type="match status" value="1"/>
</dbReference>
<accession>A0AAD9IF14</accession>
<dbReference type="PROSITE" id="PS51543">
    <property type="entry name" value="FYRC"/>
    <property type="match status" value="1"/>
</dbReference>
<dbReference type="SUPFAM" id="SSF57850">
    <property type="entry name" value="RING/U-box"/>
    <property type="match status" value="1"/>
</dbReference>
<dbReference type="AlphaFoldDB" id="A0AAD9IF14"/>
<evidence type="ECO:0000256" key="2">
    <source>
        <dbReference type="ARBA" id="ARBA00023242"/>
    </source>
</evidence>
<dbReference type="Pfam" id="PF05965">
    <property type="entry name" value="FYRC"/>
    <property type="match status" value="1"/>
</dbReference>
<gene>
    <name evidence="4" type="ORF">QBZ16_001622</name>
</gene>
<dbReference type="GO" id="GO:0051726">
    <property type="term" value="P:regulation of cell cycle"/>
    <property type="evidence" value="ECO:0007669"/>
    <property type="project" value="TreeGrafter"/>
</dbReference>
<dbReference type="EMBL" id="JASFZW010000013">
    <property type="protein sequence ID" value="KAK2075880.1"/>
    <property type="molecule type" value="Genomic_DNA"/>
</dbReference>
<feature type="compositionally biased region" description="Polar residues" evidence="3">
    <location>
        <begin position="329"/>
        <end position="342"/>
    </location>
</feature>
<organism evidence="4 5">
    <name type="scientific">Prototheca wickerhamii</name>
    <dbReference type="NCBI Taxonomy" id="3111"/>
    <lineage>
        <taxon>Eukaryota</taxon>
        <taxon>Viridiplantae</taxon>
        <taxon>Chlorophyta</taxon>
        <taxon>core chlorophytes</taxon>
        <taxon>Trebouxiophyceae</taxon>
        <taxon>Chlorellales</taxon>
        <taxon>Chlorellaceae</taxon>
        <taxon>Prototheca</taxon>
    </lineage>
</organism>
<dbReference type="Proteomes" id="UP001255856">
    <property type="component" value="Unassembled WGS sequence"/>
</dbReference>
<feature type="compositionally biased region" description="Low complexity" evidence="3">
    <location>
        <begin position="432"/>
        <end position="449"/>
    </location>
</feature>
<dbReference type="PANTHER" id="PTHR22715:SF0">
    <property type="entry name" value="TRANSFORMING GROWTH FACTOR BETA REGULATOR 1"/>
    <property type="match status" value="1"/>
</dbReference>
<reference evidence="4" key="1">
    <citation type="submission" date="2021-01" db="EMBL/GenBank/DDBJ databases">
        <authorList>
            <person name="Eckstrom K.M.E."/>
        </authorList>
    </citation>
    <scope>NUCLEOTIDE SEQUENCE</scope>
    <source>
        <strain evidence="4">UVCC 0001</strain>
    </source>
</reference>
<dbReference type="GO" id="GO:0140993">
    <property type="term" value="F:histone modifying activity"/>
    <property type="evidence" value="ECO:0007669"/>
    <property type="project" value="UniProtKB-ARBA"/>
</dbReference>
<feature type="compositionally biased region" description="Low complexity" evidence="3">
    <location>
        <begin position="364"/>
        <end position="373"/>
    </location>
</feature>
<feature type="compositionally biased region" description="Low complexity" evidence="3">
    <location>
        <begin position="242"/>
        <end position="255"/>
    </location>
</feature>
<dbReference type="InterPro" id="IPR003888">
    <property type="entry name" value="FYrich_N"/>
</dbReference>
<comment type="subcellular location">
    <subcellularLocation>
        <location evidence="1">Nucleus</location>
    </subcellularLocation>
</comment>
<dbReference type="SMART" id="SM00542">
    <property type="entry name" value="FYRC"/>
    <property type="match status" value="1"/>
</dbReference>
<evidence type="ECO:0008006" key="6">
    <source>
        <dbReference type="Google" id="ProtNLM"/>
    </source>
</evidence>
<dbReference type="InterPro" id="IPR040092">
    <property type="entry name" value="TBRG1"/>
</dbReference>
<name>A0AAD9IF14_PROWI</name>
<feature type="region of interest" description="Disordered" evidence="3">
    <location>
        <begin position="242"/>
        <end position="449"/>
    </location>
</feature>
<evidence type="ECO:0000256" key="1">
    <source>
        <dbReference type="ARBA" id="ARBA00004123"/>
    </source>
</evidence>
<keyword evidence="2" id="KW-0539">Nucleus</keyword>
<feature type="compositionally biased region" description="Low complexity" evidence="3">
    <location>
        <begin position="343"/>
        <end position="356"/>
    </location>
</feature>
<sequence length="744" mass="78997">MQVALQRKLFEEYEKREQARKVAELREVCPQLSDAAALKALELEDEAAEQLVSNSAFLTKVLFISEPVAAPAGRPDHDLSGVEGNDPPRIKALAPETVLLPGEVFVGAFRGKGYPTGGGPKVSLSLLRKQNIGLDLPVEARESDAGSQAASDESEEYIALPDEQGPETGESDGILAGTAPLEESAGTRTPEPIPSASPSSTALRRPGMPGGASLDGSPAVPYALAVESQGRVRPARESEIKAAAAAASRPEAGSRLLPALIEEAGPNEAGDVVCEPASGRVGGDDSHEAASAQAESNNEVARGEAIDDGGSESANAYEAERRASETEPVPSTSKRVQDDQSGANAPLDDPAPSPLSSRRRPRAAKAAALACFLRARREAPAAQAPRAARSSDATTSGTDSEVTLTDGEREREARSPGGVDGPRRSGRRRGPGPHARGAPSPSLLAAAGALPPPRAYAGVQAVSASGHTNRGRVKQKSHKSAELVRVGELRAVRGWYNSGYIFPLGFASRTLFRSSVALDQLCVHDCYVLGESGEFWPAPTFSVVARDRPEAPLTAKSCTGCWTAVLRRINGEIEARRAAGEALPPPPKTAIAGPEYFGFNQTDIQAAVEALDPARLCVDAADDRSASEDDEEAAAYASRWSTINRGERYRKRREEAGDDVTRLDEDNPLPDLLDPITLEPVARPAISPYGHVMGMATWKVKRDRGGAVLAERSCCPFTKQPLTWEQCKVLTKNNIHLYRDRIIK</sequence>
<dbReference type="PANTHER" id="PTHR22715">
    <property type="entry name" value="TRANSFORMING GROWTH FACTOR BETA REGULATED GENE 1"/>
    <property type="match status" value="1"/>
</dbReference>